<dbReference type="AlphaFoldDB" id="A0A7H8QR45"/>
<evidence type="ECO:0000259" key="2">
    <source>
        <dbReference type="Pfam" id="PF10214"/>
    </source>
</evidence>
<feature type="compositionally biased region" description="Basic residues" evidence="1">
    <location>
        <begin position="941"/>
        <end position="951"/>
    </location>
</feature>
<sequence length="951" mass="105888">MDDNHIDVLQYGNPGPTSYNPVSQAWSFSRDFSRRYVLSYTGLQRIAAPPQSSTTLALERDKNKERPLLKAHPELLGITSSFRRIEETSQTTYAATSFFDPYESSLLDFGHALPSEVDRSGRLRSVPIAAFASGRNGNVLSLRAIDDETINTNQEARRSLRVPAIGGLDSFEGPCGENPIRQIRFANGLEGSANLLAIRLQSSTLICRPLYHKKPSPTRPIGKFACKKAQTRNLSRIDVNPLIEIPASQTGGYTQVDVIFNPQSQNRLGVIDERGNWSIWDLSDNIKNNEHKTPKCLQTGSLPQSSDESMDNGKYVQHDGWGKIEWVGDVNTFIACNRRVAVLYIMEDGVATSSNVEFNWSSPSEWILDAKACFLGASQLFILTTLRILCLDISNHKRQSSSLQVPQLSWQHHRDPDDLTLRLTSLSVSEEDYLILYSRLDVCILAFRVPSADVEDDMRTCLTDAFPIHLPGTFIDQGLTSIRRKAPLKTLLFKELEQAASTGQTEFMPSTRLIKLFILDDRLSIREHLFSMPHNQELVPGMALSISRDALPLVKRSANPWKTKLVEAALSDSNEPDLYELALQRNLPQIRSQTTSLSKSYSIQGIVDFTLLYATLAGYRVPYIRGASVFIRSHQGLRQGLEELVPLLTNTPDSFSMTGQTMLEIMDSLPISSNIDDTIQDLSWFRLQSTEAGRAAGFTVYNLPLEVLAESPGRQPKPISSLQYRDVSGLYDGLIRDWLSALSGKIPAWTRISKEKSIRNLSTELSLASMAYVGMLPPSGQTTPRRTGSRSSWSQASQRVQSQDDGRETYDVLGLGMLAQQVTDNTLSDATENILSQWTIGEDPDSVDWKKIASQDTAASKATTLKRTPRRSRSTSLADNLKPRRASPIVPIVQAPGSQPQQDIFRDNIPSSQFTEDSLPMTQIERGIFGGRQAGKQTNVRARKKKRAAGF</sequence>
<feature type="domain" description="RRN6 K-rich C-terminal" evidence="3">
    <location>
        <begin position="832"/>
        <end position="951"/>
    </location>
</feature>
<keyword evidence="6" id="KW-1185">Reference proteome</keyword>
<dbReference type="GO" id="GO:0042790">
    <property type="term" value="P:nucleolar large rRNA transcription by RNA polymerase I"/>
    <property type="evidence" value="ECO:0007669"/>
    <property type="project" value="TreeGrafter"/>
</dbReference>
<feature type="region of interest" description="Disordered" evidence="1">
    <location>
        <begin position="854"/>
        <end position="886"/>
    </location>
</feature>
<evidence type="ECO:0008006" key="7">
    <source>
        <dbReference type="Google" id="ProtNLM"/>
    </source>
</evidence>
<dbReference type="RefSeq" id="XP_035342632.1">
    <property type="nucleotide sequence ID" value="XM_035486739.1"/>
</dbReference>
<feature type="domain" description="RRN6 beta-propeller" evidence="2">
    <location>
        <begin position="100"/>
        <end position="471"/>
    </location>
</feature>
<evidence type="ECO:0000313" key="6">
    <source>
        <dbReference type="Proteomes" id="UP000509510"/>
    </source>
</evidence>
<dbReference type="GO" id="GO:0001163">
    <property type="term" value="F:RNA polymerase I transcription regulatory region sequence-specific DNA binding"/>
    <property type="evidence" value="ECO:0007669"/>
    <property type="project" value="TreeGrafter"/>
</dbReference>
<dbReference type="KEGG" id="trg:TRUGW13939_03559"/>
<evidence type="ECO:0000259" key="4">
    <source>
        <dbReference type="Pfam" id="PF20640"/>
    </source>
</evidence>
<name>A0A7H8QR45_TALRU</name>
<dbReference type="PANTHER" id="PTHR28221:SF2">
    <property type="entry name" value="RNA POLYMERASE I-SPECIFIC TRANSCRIPTION INITIATION FACTOR RRN6"/>
    <property type="match status" value="1"/>
</dbReference>
<gene>
    <name evidence="5" type="ORF">TRUGW13939_03559</name>
</gene>
<protein>
    <recommendedName>
        <fullName evidence="7">RNA polymerase I-specific transcription initiation factor RRN6-like protein</fullName>
    </recommendedName>
</protein>
<dbReference type="GO" id="GO:0001179">
    <property type="term" value="F:RNA polymerase I general transcription initiation factor binding"/>
    <property type="evidence" value="ECO:0007669"/>
    <property type="project" value="TreeGrafter"/>
</dbReference>
<dbReference type="EMBL" id="CP055899">
    <property type="protein sequence ID" value="QKX56454.1"/>
    <property type="molecule type" value="Genomic_DNA"/>
</dbReference>
<dbReference type="InterPro" id="IPR048536">
    <property type="entry name" value="Rrn6_K-rich"/>
</dbReference>
<dbReference type="PANTHER" id="PTHR28221">
    <property type="entry name" value="RNA POLYMERASE I-SPECIFIC TRANSCRIPTION INITIATION FACTOR RRN6"/>
    <property type="match status" value="1"/>
</dbReference>
<feature type="region of interest" description="Disordered" evidence="1">
    <location>
        <begin position="776"/>
        <end position="806"/>
    </location>
</feature>
<evidence type="ECO:0000259" key="3">
    <source>
        <dbReference type="Pfam" id="PF20639"/>
    </source>
</evidence>
<dbReference type="Pfam" id="PF20640">
    <property type="entry name" value="Rrn6_HB"/>
    <property type="match status" value="1"/>
</dbReference>
<dbReference type="InterPro" id="IPR048537">
    <property type="entry name" value="RRN6_HB"/>
</dbReference>
<organism evidence="5 6">
    <name type="scientific">Talaromyces rugulosus</name>
    <name type="common">Penicillium rugulosum</name>
    <dbReference type="NCBI Taxonomy" id="121627"/>
    <lineage>
        <taxon>Eukaryota</taxon>
        <taxon>Fungi</taxon>
        <taxon>Dikarya</taxon>
        <taxon>Ascomycota</taxon>
        <taxon>Pezizomycotina</taxon>
        <taxon>Eurotiomycetes</taxon>
        <taxon>Eurotiomycetidae</taxon>
        <taxon>Eurotiales</taxon>
        <taxon>Trichocomaceae</taxon>
        <taxon>Talaromyces</taxon>
        <taxon>Talaromyces sect. Islandici</taxon>
    </lineage>
</organism>
<dbReference type="InterPro" id="IPR019350">
    <property type="entry name" value="RNA_pol_I-sp_TIF_RRN6-like"/>
</dbReference>
<feature type="compositionally biased region" description="Polar residues" evidence="1">
    <location>
        <begin position="854"/>
        <end position="866"/>
    </location>
</feature>
<feature type="domain" description="RRN6 helical bundle" evidence="4">
    <location>
        <begin position="574"/>
        <end position="770"/>
    </location>
</feature>
<accession>A0A7H8QR45</accession>
<dbReference type="GeneID" id="55991062"/>
<dbReference type="OrthoDB" id="4090074at2759"/>
<dbReference type="Pfam" id="PF10214">
    <property type="entry name" value="Rrn6_beta-prop"/>
    <property type="match status" value="1"/>
</dbReference>
<evidence type="ECO:0000313" key="5">
    <source>
        <dbReference type="EMBL" id="QKX56454.1"/>
    </source>
</evidence>
<reference evidence="6" key="1">
    <citation type="submission" date="2020-06" db="EMBL/GenBank/DDBJ databases">
        <title>A chromosome-scale genome assembly of Talaromyces rugulosus W13939.</title>
        <authorList>
            <person name="Wang B."/>
            <person name="Guo L."/>
            <person name="Ye K."/>
            <person name="Wang L."/>
        </authorList>
    </citation>
    <scope>NUCLEOTIDE SEQUENCE [LARGE SCALE GENOMIC DNA]</scope>
    <source>
        <strain evidence="6">W13939</strain>
    </source>
</reference>
<feature type="region of interest" description="Disordered" evidence="1">
    <location>
        <begin position="931"/>
        <end position="951"/>
    </location>
</feature>
<dbReference type="Pfam" id="PF20639">
    <property type="entry name" value="Rrn6_K-rich"/>
    <property type="match status" value="1"/>
</dbReference>
<evidence type="ECO:0000256" key="1">
    <source>
        <dbReference type="SAM" id="MobiDB-lite"/>
    </source>
</evidence>
<dbReference type="InterPro" id="IPR048535">
    <property type="entry name" value="RRN6_beta-prop"/>
</dbReference>
<proteinExistence type="predicted"/>
<dbReference type="Proteomes" id="UP000509510">
    <property type="component" value="Chromosome II"/>
</dbReference>
<feature type="compositionally biased region" description="Polar residues" evidence="1">
    <location>
        <begin position="779"/>
        <end position="801"/>
    </location>
</feature>
<dbReference type="GO" id="GO:0070860">
    <property type="term" value="C:RNA polymerase I core factor complex"/>
    <property type="evidence" value="ECO:0007669"/>
    <property type="project" value="TreeGrafter"/>
</dbReference>